<protein>
    <submittedName>
        <fullName evidence="1">Uncharacterized protein</fullName>
    </submittedName>
</protein>
<dbReference type="Proteomes" id="UP001629392">
    <property type="component" value="Unassembled WGS sequence"/>
</dbReference>
<accession>A0ABW9EMW5</accession>
<evidence type="ECO:0000313" key="1">
    <source>
        <dbReference type="EMBL" id="MFM0720386.1"/>
    </source>
</evidence>
<reference evidence="1 2" key="1">
    <citation type="journal article" date="2024" name="Chem. Sci.">
        <title>Discovery of megapolipeptins by genome mining of a Burkholderiales bacteria collection.</title>
        <authorList>
            <person name="Paulo B.S."/>
            <person name="Recchia M.J.J."/>
            <person name="Lee S."/>
            <person name="Fergusson C.H."/>
            <person name="Romanowski S.B."/>
            <person name="Hernandez A."/>
            <person name="Krull N."/>
            <person name="Liu D.Y."/>
            <person name="Cavanagh H."/>
            <person name="Bos A."/>
            <person name="Gray C.A."/>
            <person name="Murphy B.T."/>
            <person name="Linington R.G."/>
            <person name="Eustaquio A.S."/>
        </authorList>
    </citation>
    <scope>NUCLEOTIDE SEQUENCE [LARGE SCALE GENOMIC DNA]</scope>
    <source>
        <strain evidence="1 2">RL17-350-BIC-E</strain>
    </source>
</reference>
<keyword evidence="2" id="KW-1185">Reference proteome</keyword>
<sequence>MLDLTGSGPLDIDLPRSRISPLAALPEAMAAAARANNFECVVIDHHEA</sequence>
<dbReference type="RefSeq" id="WP_408156410.1">
    <property type="nucleotide sequence ID" value="NZ_JAQQCL010000029.1"/>
</dbReference>
<name>A0ABW9EMW5_9BURK</name>
<organism evidence="1 2">
    <name type="scientific">Paraburkholderia strydomiana</name>
    <dbReference type="NCBI Taxonomy" id="1245417"/>
    <lineage>
        <taxon>Bacteria</taxon>
        <taxon>Pseudomonadati</taxon>
        <taxon>Pseudomonadota</taxon>
        <taxon>Betaproteobacteria</taxon>
        <taxon>Burkholderiales</taxon>
        <taxon>Burkholderiaceae</taxon>
        <taxon>Paraburkholderia</taxon>
    </lineage>
</organism>
<comment type="caution">
    <text evidence="1">The sequence shown here is derived from an EMBL/GenBank/DDBJ whole genome shotgun (WGS) entry which is preliminary data.</text>
</comment>
<evidence type="ECO:0000313" key="2">
    <source>
        <dbReference type="Proteomes" id="UP001629392"/>
    </source>
</evidence>
<proteinExistence type="predicted"/>
<gene>
    <name evidence="1" type="ORF">PQQ73_29140</name>
</gene>
<dbReference type="EMBL" id="JAQQCL010000029">
    <property type="protein sequence ID" value="MFM0720386.1"/>
    <property type="molecule type" value="Genomic_DNA"/>
</dbReference>